<proteinExistence type="predicted"/>
<reference evidence="2" key="1">
    <citation type="journal article" date="2023" name="Mol. Phylogenet. Evol.">
        <title>Genome-scale phylogeny and comparative genomics of the fungal order Sordariales.</title>
        <authorList>
            <person name="Hensen N."/>
            <person name="Bonometti L."/>
            <person name="Westerberg I."/>
            <person name="Brannstrom I.O."/>
            <person name="Guillou S."/>
            <person name="Cros-Aarteil S."/>
            <person name="Calhoun S."/>
            <person name="Haridas S."/>
            <person name="Kuo A."/>
            <person name="Mondo S."/>
            <person name="Pangilinan J."/>
            <person name="Riley R."/>
            <person name="LaButti K."/>
            <person name="Andreopoulos B."/>
            <person name="Lipzen A."/>
            <person name="Chen C."/>
            <person name="Yan M."/>
            <person name="Daum C."/>
            <person name="Ng V."/>
            <person name="Clum A."/>
            <person name="Steindorff A."/>
            <person name="Ohm R.A."/>
            <person name="Martin F."/>
            <person name="Silar P."/>
            <person name="Natvig D.O."/>
            <person name="Lalanne C."/>
            <person name="Gautier V."/>
            <person name="Ament-Velasquez S.L."/>
            <person name="Kruys A."/>
            <person name="Hutchinson M.I."/>
            <person name="Powell A.J."/>
            <person name="Barry K."/>
            <person name="Miller A.N."/>
            <person name="Grigoriev I.V."/>
            <person name="Debuchy R."/>
            <person name="Gladieux P."/>
            <person name="Hiltunen Thoren M."/>
            <person name="Johannesson H."/>
        </authorList>
    </citation>
    <scope>NUCLEOTIDE SEQUENCE</scope>
    <source>
        <strain evidence="2">CBS 958.72</strain>
    </source>
</reference>
<evidence type="ECO:0000256" key="1">
    <source>
        <dbReference type="SAM" id="SignalP"/>
    </source>
</evidence>
<protein>
    <recommendedName>
        <fullName evidence="4">GPI anchored protein</fullName>
    </recommendedName>
</protein>
<name>A0AAE0JZ03_9PEZI</name>
<evidence type="ECO:0000313" key="2">
    <source>
        <dbReference type="EMBL" id="KAK3366949.1"/>
    </source>
</evidence>
<keyword evidence="3" id="KW-1185">Reference proteome</keyword>
<dbReference type="EMBL" id="JAULSN010000007">
    <property type="protein sequence ID" value="KAK3366949.1"/>
    <property type="molecule type" value="Genomic_DNA"/>
</dbReference>
<feature type="chain" id="PRO_5042211929" description="GPI anchored protein" evidence="1">
    <location>
        <begin position="21"/>
        <end position="210"/>
    </location>
</feature>
<gene>
    <name evidence="2" type="ORF">B0T24DRAFT_596818</name>
</gene>
<keyword evidence="1" id="KW-0732">Signal</keyword>
<evidence type="ECO:0000313" key="3">
    <source>
        <dbReference type="Proteomes" id="UP001287356"/>
    </source>
</evidence>
<feature type="signal peptide" evidence="1">
    <location>
        <begin position="1"/>
        <end position="20"/>
    </location>
</feature>
<sequence length="210" mass="20413">MVQAPLLALGALAAATISTAGTPTTTAAPSKVAHPDPARLWRRGQAGQHLGWRAPVGRAGFSRGCVSGITVVQGASTYMQIMTFSGGEETLNCKLSSNNAACVAAATSTIPYSDPLGGTGVSGVGYTLPTSVTGFAESYAVASVAVAVTATLGSALPIPTVATTNTTAGTAAVSTAASSSTTSGAGVPRATQNAVPAGVAAVVGGVMYIV</sequence>
<accession>A0AAE0JZ03</accession>
<dbReference type="Proteomes" id="UP001287356">
    <property type="component" value="Unassembled WGS sequence"/>
</dbReference>
<comment type="caution">
    <text evidence="2">The sequence shown here is derived from an EMBL/GenBank/DDBJ whole genome shotgun (WGS) entry which is preliminary data.</text>
</comment>
<organism evidence="2 3">
    <name type="scientific">Lasiosphaeria ovina</name>
    <dbReference type="NCBI Taxonomy" id="92902"/>
    <lineage>
        <taxon>Eukaryota</taxon>
        <taxon>Fungi</taxon>
        <taxon>Dikarya</taxon>
        <taxon>Ascomycota</taxon>
        <taxon>Pezizomycotina</taxon>
        <taxon>Sordariomycetes</taxon>
        <taxon>Sordariomycetidae</taxon>
        <taxon>Sordariales</taxon>
        <taxon>Lasiosphaeriaceae</taxon>
        <taxon>Lasiosphaeria</taxon>
    </lineage>
</organism>
<evidence type="ECO:0008006" key="4">
    <source>
        <dbReference type="Google" id="ProtNLM"/>
    </source>
</evidence>
<reference evidence="2" key="2">
    <citation type="submission" date="2023-06" db="EMBL/GenBank/DDBJ databases">
        <authorList>
            <consortium name="Lawrence Berkeley National Laboratory"/>
            <person name="Haridas S."/>
            <person name="Hensen N."/>
            <person name="Bonometti L."/>
            <person name="Westerberg I."/>
            <person name="Brannstrom I.O."/>
            <person name="Guillou S."/>
            <person name="Cros-Aarteil S."/>
            <person name="Calhoun S."/>
            <person name="Kuo A."/>
            <person name="Mondo S."/>
            <person name="Pangilinan J."/>
            <person name="Riley R."/>
            <person name="Labutti K."/>
            <person name="Andreopoulos B."/>
            <person name="Lipzen A."/>
            <person name="Chen C."/>
            <person name="Yanf M."/>
            <person name="Daum C."/>
            <person name="Ng V."/>
            <person name="Clum A."/>
            <person name="Steindorff A."/>
            <person name="Ohm R."/>
            <person name="Martin F."/>
            <person name="Silar P."/>
            <person name="Natvig D."/>
            <person name="Lalanne C."/>
            <person name="Gautier V."/>
            <person name="Ament-Velasquez S.L."/>
            <person name="Kruys A."/>
            <person name="Hutchinson M.I."/>
            <person name="Powell A.J."/>
            <person name="Barry K."/>
            <person name="Miller A.N."/>
            <person name="Grigoriev I.V."/>
            <person name="Debuchy R."/>
            <person name="Gladieux P."/>
            <person name="Thoren M.H."/>
            <person name="Johannesson H."/>
        </authorList>
    </citation>
    <scope>NUCLEOTIDE SEQUENCE</scope>
    <source>
        <strain evidence="2">CBS 958.72</strain>
    </source>
</reference>
<dbReference type="AlphaFoldDB" id="A0AAE0JZ03"/>